<comment type="caution">
    <text evidence="3">The sequence shown here is derived from an EMBL/GenBank/DDBJ whole genome shotgun (WGS) entry which is preliminary data.</text>
</comment>
<feature type="region of interest" description="Disordered" evidence="1">
    <location>
        <begin position="235"/>
        <end position="324"/>
    </location>
</feature>
<protein>
    <recommendedName>
        <fullName evidence="2">DUF7082 domain-containing protein</fullName>
    </recommendedName>
</protein>
<feature type="compositionally biased region" description="Polar residues" evidence="1">
    <location>
        <begin position="304"/>
        <end position="313"/>
    </location>
</feature>
<organism evidence="3 4">
    <name type="scientific">Apodospora peruviana</name>
    <dbReference type="NCBI Taxonomy" id="516989"/>
    <lineage>
        <taxon>Eukaryota</taxon>
        <taxon>Fungi</taxon>
        <taxon>Dikarya</taxon>
        <taxon>Ascomycota</taxon>
        <taxon>Pezizomycotina</taxon>
        <taxon>Sordariomycetes</taxon>
        <taxon>Sordariomycetidae</taxon>
        <taxon>Sordariales</taxon>
        <taxon>Lasiosphaeriaceae</taxon>
        <taxon>Apodospora</taxon>
    </lineage>
</organism>
<dbReference type="AlphaFoldDB" id="A0AAE0HTZ5"/>
<reference evidence="3" key="1">
    <citation type="journal article" date="2023" name="Mol. Phylogenet. Evol.">
        <title>Genome-scale phylogeny and comparative genomics of the fungal order Sordariales.</title>
        <authorList>
            <person name="Hensen N."/>
            <person name="Bonometti L."/>
            <person name="Westerberg I."/>
            <person name="Brannstrom I.O."/>
            <person name="Guillou S."/>
            <person name="Cros-Aarteil S."/>
            <person name="Calhoun S."/>
            <person name="Haridas S."/>
            <person name="Kuo A."/>
            <person name="Mondo S."/>
            <person name="Pangilinan J."/>
            <person name="Riley R."/>
            <person name="LaButti K."/>
            <person name="Andreopoulos B."/>
            <person name="Lipzen A."/>
            <person name="Chen C."/>
            <person name="Yan M."/>
            <person name="Daum C."/>
            <person name="Ng V."/>
            <person name="Clum A."/>
            <person name="Steindorff A."/>
            <person name="Ohm R.A."/>
            <person name="Martin F."/>
            <person name="Silar P."/>
            <person name="Natvig D.O."/>
            <person name="Lalanne C."/>
            <person name="Gautier V."/>
            <person name="Ament-Velasquez S.L."/>
            <person name="Kruys A."/>
            <person name="Hutchinson M.I."/>
            <person name="Powell A.J."/>
            <person name="Barry K."/>
            <person name="Miller A.N."/>
            <person name="Grigoriev I.V."/>
            <person name="Debuchy R."/>
            <person name="Gladieux P."/>
            <person name="Hiltunen Thoren M."/>
            <person name="Johannesson H."/>
        </authorList>
    </citation>
    <scope>NUCLEOTIDE SEQUENCE</scope>
    <source>
        <strain evidence="3">CBS 118394</strain>
    </source>
</reference>
<feature type="region of interest" description="Disordered" evidence="1">
    <location>
        <begin position="705"/>
        <end position="739"/>
    </location>
</feature>
<dbReference type="Proteomes" id="UP001283341">
    <property type="component" value="Unassembled WGS sequence"/>
</dbReference>
<dbReference type="EMBL" id="JAUEDM010000009">
    <property type="protein sequence ID" value="KAK3312552.1"/>
    <property type="molecule type" value="Genomic_DNA"/>
</dbReference>
<dbReference type="PANTHER" id="PTHR39463">
    <property type="entry name" value="MEDUSA"/>
    <property type="match status" value="1"/>
</dbReference>
<keyword evidence="4" id="KW-1185">Reference proteome</keyword>
<dbReference type="Pfam" id="PF23305">
    <property type="entry name" value="DUF7082"/>
    <property type="match status" value="1"/>
</dbReference>
<evidence type="ECO:0000313" key="4">
    <source>
        <dbReference type="Proteomes" id="UP001283341"/>
    </source>
</evidence>
<feature type="region of interest" description="Disordered" evidence="1">
    <location>
        <begin position="752"/>
        <end position="774"/>
    </location>
</feature>
<feature type="domain" description="DUF7082" evidence="2">
    <location>
        <begin position="432"/>
        <end position="587"/>
    </location>
</feature>
<feature type="compositionally biased region" description="Low complexity" evidence="1">
    <location>
        <begin position="707"/>
        <end position="729"/>
    </location>
</feature>
<feature type="compositionally biased region" description="Gly residues" evidence="1">
    <location>
        <begin position="235"/>
        <end position="245"/>
    </location>
</feature>
<evidence type="ECO:0000259" key="2">
    <source>
        <dbReference type="Pfam" id="PF23305"/>
    </source>
</evidence>
<accession>A0AAE0HTZ5</accession>
<evidence type="ECO:0000313" key="3">
    <source>
        <dbReference type="EMBL" id="KAK3312552.1"/>
    </source>
</evidence>
<dbReference type="PANTHER" id="PTHR39463:SF1">
    <property type="entry name" value="MEDUSA"/>
    <property type="match status" value="1"/>
</dbReference>
<evidence type="ECO:0000256" key="1">
    <source>
        <dbReference type="SAM" id="MobiDB-lite"/>
    </source>
</evidence>
<dbReference type="InterPro" id="IPR055509">
    <property type="entry name" value="DUF7082"/>
</dbReference>
<sequence length="774" mass="81919">MSAIRLDQPIYYGPGYHTQRTIIVDEQIDSPETLTIRLEEEAARDGGGLHGGSPTGLLPMSTYKSQLHGYADSPYSPYSPHSFSAQQTDNAASHLNQMAFAANSAATGHYLAAQTPSINVLSCHPNMGSQGSRVSLKVSSQFDLVSSTMTASAPFVSISFGSERCVAQILKGSQDSNGACTYTVTAEAPQFLLTSCPSLSNVPLTLLVESSNGEEIARVNNAGVFSYHDPQGGAAGGSVGIGGSGDTSPPDLGSPKRSPVQRASPPHQSLHVQSITSSSSAHHGQSSCNDQTTNTYGFPPGVSPATSGAQAQTHAPGDYTATTAGGYNQGSSNMLGAYRTASFTDHYSRAPPVLRSPHGAGWSPFGTHLDPIRSPGTTIPHVTHTTITRPSMTSLDHSNSNPATPRLIRTSTIQQPSGAGPGYNSYPLFHSKATLKIAGDLGSMAENWTPEEWANKRRLVMFRKSQSGSVLTASFSPVSVSERPPNSICISCIWWAEKQECFVTSVDTIHLLEQLLAAPTRFSVEEKNRIRRNLEGYHPLTVSKAKAESEEFFKIIMTFPNPKPRNIEKDVKVFPWKSLTPALKKIVGKFSASLSSIDTGTNSLTPILTPGINTSYPALPPTPSSASSTSAAESSATGYISTVHHPADSVASPRPLPGVSSWTAYGTSARTMSPALKTSSPVTTSGLRMTTTLAAYDSRGAMQNLTSPYSMSSSSHHSPHHSQGGYSQSTVPVSQSHTRSWENYSVADGYSTPTSQAHGQVYGGGAYGDGTQRA</sequence>
<name>A0AAE0HTZ5_9PEZI</name>
<proteinExistence type="predicted"/>
<feature type="compositionally biased region" description="Polar residues" evidence="1">
    <location>
        <begin position="730"/>
        <end position="739"/>
    </location>
</feature>
<reference evidence="3" key="2">
    <citation type="submission" date="2023-06" db="EMBL/GenBank/DDBJ databases">
        <authorList>
            <consortium name="Lawrence Berkeley National Laboratory"/>
            <person name="Haridas S."/>
            <person name="Hensen N."/>
            <person name="Bonometti L."/>
            <person name="Westerberg I."/>
            <person name="Brannstrom I.O."/>
            <person name="Guillou S."/>
            <person name="Cros-Aarteil S."/>
            <person name="Calhoun S."/>
            <person name="Kuo A."/>
            <person name="Mondo S."/>
            <person name="Pangilinan J."/>
            <person name="Riley R."/>
            <person name="Labutti K."/>
            <person name="Andreopoulos B."/>
            <person name="Lipzen A."/>
            <person name="Chen C."/>
            <person name="Yanf M."/>
            <person name="Daum C."/>
            <person name="Ng V."/>
            <person name="Clum A."/>
            <person name="Steindorff A."/>
            <person name="Ohm R."/>
            <person name="Martin F."/>
            <person name="Silar P."/>
            <person name="Natvig D."/>
            <person name="Lalanne C."/>
            <person name="Gautier V."/>
            <person name="Ament-Velasquez S.L."/>
            <person name="Kruys A."/>
            <person name="Hutchinson M.I."/>
            <person name="Powell A.J."/>
            <person name="Barry K."/>
            <person name="Miller A.N."/>
            <person name="Grigoriev I.V."/>
            <person name="Debuchy R."/>
            <person name="Gladieux P."/>
            <person name="Thoren M.H."/>
            <person name="Johannesson H."/>
        </authorList>
    </citation>
    <scope>NUCLEOTIDE SEQUENCE</scope>
    <source>
        <strain evidence="3">CBS 118394</strain>
    </source>
</reference>
<feature type="compositionally biased region" description="Low complexity" evidence="1">
    <location>
        <begin position="273"/>
        <end position="287"/>
    </location>
</feature>
<dbReference type="GO" id="GO:0005634">
    <property type="term" value="C:nucleus"/>
    <property type="evidence" value="ECO:0007669"/>
    <property type="project" value="TreeGrafter"/>
</dbReference>
<gene>
    <name evidence="3" type="ORF">B0H66DRAFT_538849</name>
</gene>